<evidence type="ECO:0000256" key="1">
    <source>
        <dbReference type="SAM" id="Phobius"/>
    </source>
</evidence>
<sequence>MKEYKSLIKIIMMLAGFYFRTALYTVTGIMLAKWINNDQRVPPVSAEYWNTLYLAGTFFLVVLSLIFLADLIRFYRNMLREPVIAALRHQRYPAAGRRGEYLSADYQLLVSVLRINAEYYRV</sequence>
<proteinExistence type="predicted"/>
<dbReference type="AlphaFoldDB" id="A0A9Q4CKF9"/>
<reference evidence="2" key="1">
    <citation type="submission" date="2022-08" db="EMBL/GenBank/DDBJ databases">
        <authorList>
            <person name="Dale J.L."/>
        </authorList>
    </citation>
    <scope>NUCLEOTIDE SEQUENCE</scope>
    <source>
        <strain evidence="2">2022EL-00758</strain>
    </source>
</reference>
<keyword evidence="1" id="KW-0472">Membrane</keyword>
<dbReference type="RefSeq" id="WP_267785243.1">
    <property type="nucleotide sequence ID" value="NZ_JAPNMI010000002.1"/>
</dbReference>
<feature type="transmembrane region" description="Helical" evidence="1">
    <location>
        <begin position="7"/>
        <end position="32"/>
    </location>
</feature>
<organism evidence="2 3">
    <name type="scientific">Morganella morganii</name>
    <name type="common">Proteus morganii</name>
    <dbReference type="NCBI Taxonomy" id="582"/>
    <lineage>
        <taxon>Bacteria</taxon>
        <taxon>Pseudomonadati</taxon>
        <taxon>Pseudomonadota</taxon>
        <taxon>Gammaproteobacteria</taxon>
        <taxon>Enterobacterales</taxon>
        <taxon>Morganellaceae</taxon>
        <taxon>Morganella</taxon>
    </lineage>
</organism>
<keyword evidence="1" id="KW-1133">Transmembrane helix</keyword>
<comment type="caution">
    <text evidence="2">The sequence shown here is derived from an EMBL/GenBank/DDBJ whole genome shotgun (WGS) entry which is preliminary data.</text>
</comment>
<evidence type="ECO:0000313" key="3">
    <source>
        <dbReference type="Proteomes" id="UP001076655"/>
    </source>
</evidence>
<dbReference type="EMBL" id="JAPNMI010000002">
    <property type="protein sequence ID" value="MCY0788673.1"/>
    <property type="molecule type" value="Genomic_DNA"/>
</dbReference>
<gene>
    <name evidence="2" type="ORF">N0392_03080</name>
</gene>
<evidence type="ECO:0000313" key="2">
    <source>
        <dbReference type="EMBL" id="MCY0788673.1"/>
    </source>
</evidence>
<protein>
    <submittedName>
        <fullName evidence="2">Uncharacterized protein</fullName>
    </submittedName>
</protein>
<keyword evidence="1" id="KW-0812">Transmembrane</keyword>
<dbReference type="Proteomes" id="UP001076655">
    <property type="component" value="Unassembled WGS sequence"/>
</dbReference>
<feature type="transmembrane region" description="Helical" evidence="1">
    <location>
        <begin position="52"/>
        <end position="72"/>
    </location>
</feature>
<accession>A0A9Q4CKF9</accession>
<name>A0A9Q4CKF9_MORMO</name>